<proteinExistence type="predicted"/>
<evidence type="ECO:0000313" key="3">
    <source>
        <dbReference type="EMBL" id="KAH9826894.1"/>
    </source>
</evidence>
<dbReference type="GO" id="GO:0005886">
    <property type="term" value="C:plasma membrane"/>
    <property type="evidence" value="ECO:0007669"/>
    <property type="project" value="InterPro"/>
</dbReference>
<accession>A0A9W7SQJ3</accession>
<feature type="region of interest" description="Disordered" evidence="1">
    <location>
        <begin position="334"/>
        <end position="369"/>
    </location>
</feature>
<keyword evidence="4" id="KW-1185">Reference proteome</keyword>
<sequence length="369" mass="40423">MGKAGRIVCIVTPWALTIASFICLILIEVSGWSRSSSLTHLYFFDANFTGLDLASAGTLANTTTLTTALDYARREDLLRDIYQIHLWNYCTSNQTDGQIDWCSKRHKNYYFDPLTVWGLNSTNTTSATATSAGDNAVAAALASQEDALRDKAESLENEMLGESGREAFDAYRKVSKWMFIAYQVSFWTTLATLACGLLAIFSRWGSLLTWLLSIVSTIFTFGAVLTSTILFSVLVGALDTLLDPYHVDLSLGTHALVVTWLAVAFSVAATLFWLFSTCCCSGRSNPHHKSNKGGLWAAEPKGQGYGDYGRGRALRVEKTGGGYERVASPWLGHAEDENGDRVPLNQYPAGSGAHAREQDSGAYEPYRHT</sequence>
<keyword evidence="2" id="KW-0812">Transmembrane</keyword>
<dbReference type="EMBL" id="RIBY02001945">
    <property type="protein sequence ID" value="KAH9826894.1"/>
    <property type="molecule type" value="Genomic_DNA"/>
</dbReference>
<gene>
    <name evidence="3" type="ORF">Tdes44962_MAKER03281</name>
</gene>
<name>A0A9W7SQJ3_9PEZI</name>
<dbReference type="Proteomes" id="UP001138500">
    <property type="component" value="Unassembled WGS sequence"/>
</dbReference>
<dbReference type="PANTHER" id="PTHR28019">
    <property type="entry name" value="CELL MEMBRANE PROTEIN YLR413W-RELATED"/>
    <property type="match status" value="1"/>
</dbReference>
<protein>
    <submittedName>
        <fullName evidence="3">SUR7/PalI family</fullName>
    </submittedName>
</protein>
<reference evidence="3 4" key="1">
    <citation type="journal article" date="2018" name="IMA Fungus">
        <title>IMA Genome-F 10: Nine draft genome sequences of Claviceps purpurea s.lat., including C. arundinis, C. humidiphila, and C. cf. spartinae, pseudomolecules for the pitch canker pathogen Fusarium circinatum, draft genome of Davidsoniella eucalypti, Grosmannia galeiformis, Quambalaria eucalypti, and Teratosphaeria destructans.</title>
        <authorList>
            <person name="Wingfield B.D."/>
            <person name="Liu M."/>
            <person name="Nguyen H.D."/>
            <person name="Lane F.A."/>
            <person name="Morgan S.W."/>
            <person name="De Vos L."/>
            <person name="Wilken P.M."/>
            <person name="Duong T.A."/>
            <person name="Aylward J."/>
            <person name="Coetzee M.P."/>
            <person name="Dadej K."/>
            <person name="De Beer Z.W."/>
            <person name="Findlay W."/>
            <person name="Havenga M."/>
            <person name="Kolarik M."/>
            <person name="Menzies J.G."/>
            <person name="Naidoo K."/>
            <person name="Pochopski O."/>
            <person name="Shoukouhi P."/>
            <person name="Santana Q.C."/>
            <person name="Seifert K.A."/>
            <person name="Soal N."/>
            <person name="Steenkamp E.T."/>
            <person name="Tatham C.T."/>
            <person name="van der Nest M.A."/>
            <person name="Wingfield M.J."/>
        </authorList>
    </citation>
    <scope>NUCLEOTIDE SEQUENCE [LARGE SCALE GENOMIC DNA]</scope>
    <source>
        <strain evidence="3">CMW44962</strain>
    </source>
</reference>
<dbReference type="GO" id="GO:0051285">
    <property type="term" value="C:cell cortex of cell tip"/>
    <property type="evidence" value="ECO:0007669"/>
    <property type="project" value="TreeGrafter"/>
</dbReference>
<dbReference type="PANTHER" id="PTHR28019:SF3">
    <property type="entry name" value="INTEGRAL MEMBRANE PROTEIN (AFU_ORTHOLOGUE AFUA_6G07470)"/>
    <property type="match status" value="1"/>
</dbReference>
<keyword evidence="2" id="KW-1133">Transmembrane helix</keyword>
<evidence type="ECO:0000256" key="2">
    <source>
        <dbReference type="SAM" id="Phobius"/>
    </source>
</evidence>
<evidence type="ECO:0000313" key="4">
    <source>
        <dbReference type="Proteomes" id="UP001138500"/>
    </source>
</evidence>
<dbReference type="OrthoDB" id="4480814at2759"/>
<feature type="transmembrane region" description="Helical" evidence="2">
    <location>
        <begin position="255"/>
        <end position="275"/>
    </location>
</feature>
<dbReference type="AlphaFoldDB" id="A0A9W7SQJ3"/>
<evidence type="ECO:0000256" key="1">
    <source>
        <dbReference type="SAM" id="MobiDB-lite"/>
    </source>
</evidence>
<dbReference type="InterPro" id="IPR052413">
    <property type="entry name" value="SUR7_domain"/>
</dbReference>
<reference evidence="3 4" key="2">
    <citation type="journal article" date="2021" name="Curr. Genet.">
        <title>Genetic response to nitrogen starvation in the aggressive Eucalyptus foliar pathogen Teratosphaeria destructans.</title>
        <authorList>
            <person name="Havenga M."/>
            <person name="Wingfield B.D."/>
            <person name="Wingfield M.J."/>
            <person name="Dreyer L.L."/>
            <person name="Roets F."/>
            <person name="Aylward J."/>
        </authorList>
    </citation>
    <scope>NUCLEOTIDE SEQUENCE [LARGE SCALE GENOMIC DNA]</scope>
    <source>
        <strain evidence="3">CMW44962</strain>
    </source>
</reference>
<dbReference type="GO" id="GO:0031505">
    <property type="term" value="P:fungal-type cell wall organization"/>
    <property type="evidence" value="ECO:0007669"/>
    <property type="project" value="TreeGrafter"/>
</dbReference>
<feature type="compositionally biased region" description="Basic and acidic residues" evidence="1">
    <location>
        <begin position="354"/>
        <end position="369"/>
    </location>
</feature>
<comment type="caution">
    <text evidence="3">The sequence shown here is derived from an EMBL/GenBank/DDBJ whole genome shotgun (WGS) entry which is preliminary data.</text>
</comment>
<dbReference type="InterPro" id="IPR009571">
    <property type="entry name" value="SUR7/Rim9-like_fungi"/>
</dbReference>
<feature type="transmembrane region" description="Helical" evidence="2">
    <location>
        <begin position="179"/>
        <end position="201"/>
    </location>
</feature>
<organism evidence="3 4">
    <name type="scientific">Teratosphaeria destructans</name>
    <dbReference type="NCBI Taxonomy" id="418781"/>
    <lineage>
        <taxon>Eukaryota</taxon>
        <taxon>Fungi</taxon>
        <taxon>Dikarya</taxon>
        <taxon>Ascomycota</taxon>
        <taxon>Pezizomycotina</taxon>
        <taxon>Dothideomycetes</taxon>
        <taxon>Dothideomycetidae</taxon>
        <taxon>Mycosphaerellales</taxon>
        <taxon>Teratosphaeriaceae</taxon>
        <taxon>Teratosphaeria</taxon>
    </lineage>
</organism>
<feature type="transmembrane region" description="Helical" evidence="2">
    <location>
        <begin position="208"/>
        <end position="235"/>
    </location>
</feature>
<keyword evidence="2" id="KW-0472">Membrane</keyword>
<dbReference type="Pfam" id="PF06687">
    <property type="entry name" value="SUR7"/>
    <property type="match status" value="1"/>
</dbReference>
<feature type="transmembrane region" description="Helical" evidence="2">
    <location>
        <begin position="7"/>
        <end position="27"/>
    </location>
</feature>